<accession>A0A2W5KQP3</accession>
<reference evidence="1 2" key="1">
    <citation type="submission" date="2017-08" db="EMBL/GenBank/DDBJ databases">
        <title>Infants hospitalized years apart are colonized by the same room-sourced microbial strains.</title>
        <authorList>
            <person name="Brooks B."/>
            <person name="Olm M.R."/>
            <person name="Firek B.A."/>
            <person name="Baker R."/>
            <person name="Thomas B.C."/>
            <person name="Morowitz M.J."/>
            <person name="Banfield J.F."/>
        </authorList>
    </citation>
    <scope>NUCLEOTIDE SEQUENCE [LARGE SCALE GENOMIC DNA]</scope>
    <source>
        <strain evidence="1">S2_005_003_R2_43</strain>
    </source>
</reference>
<dbReference type="Proteomes" id="UP000249577">
    <property type="component" value="Unassembled WGS sequence"/>
</dbReference>
<dbReference type="AlphaFoldDB" id="A0A2W5KQP3"/>
<gene>
    <name evidence="1" type="ORF">DI565_04980</name>
</gene>
<protein>
    <submittedName>
        <fullName evidence="1">Uncharacterized protein</fullName>
    </submittedName>
</protein>
<sequence length="186" mass="20831">MIVVDRDNDRLYELYRAFKRDDGGWNADSGAVFHLDSNDVRPTAKPGWTSADAAGLPIFPGLVRYDEVAAGKIRHALRFTVSRSRRAYVPPATHWASSDQNPNLAPMGMRVRLKAGYEIPASFSRQTKAILKALKTYGMFVADNGSDWYLSGAPDDRWKNDRLVSELRQVAGRNFEVVRMDGIVTP</sequence>
<proteinExistence type="predicted"/>
<organism evidence="1 2">
    <name type="scientific">Ancylobacter novellus</name>
    <name type="common">Thiobacillus novellus</name>
    <dbReference type="NCBI Taxonomy" id="921"/>
    <lineage>
        <taxon>Bacteria</taxon>
        <taxon>Pseudomonadati</taxon>
        <taxon>Pseudomonadota</taxon>
        <taxon>Alphaproteobacteria</taxon>
        <taxon>Hyphomicrobiales</taxon>
        <taxon>Xanthobacteraceae</taxon>
        <taxon>Ancylobacter</taxon>
    </lineage>
</organism>
<evidence type="ECO:0000313" key="1">
    <source>
        <dbReference type="EMBL" id="PZQ18214.1"/>
    </source>
</evidence>
<evidence type="ECO:0000313" key="2">
    <source>
        <dbReference type="Proteomes" id="UP000249577"/>
    </source>
</evidence>
<name>A0A2W5KQP3_ANCNO</name>
<comment type="caution">
    <text evidence="1">The sequence shown here is derived from an EMBL/GenBank/DDBJ whole genome shotgun (WGS) entry which is preliminary data.</text>
</comment>
<dbReference type="EMBL" id="QFPN01000002">
    <property type="protein sequence ID" value="PZQ18214.1"/>
    <property type="molecule type" value="Genomic_DNA"/>
</dbReference>